<proteinExistence type="predicted"/>
<evidence type="ECO:0000313" key="1">
    <source>
        <dbReference type="EMBL" id="VYS88914.1"/>
    </source>
</evidence>
<protein>
    <recommendedName>
        <fullName evidence="2">DUF1836 domain-containing protein</fullName>
    </recommendedName>
</protein>
<dbReference type="PANTHER" id="PTHR40056">
    <property type="entry name" value="HYPOTHETICAL CYTOSOLIC PROTEIN"/>
    <property type="match status" value="1"/>
</dbReference>
<name>A0A6N2S7L4_9FIRM</name>
<dbReference type="PANTHER" id="PTHR40056:SF1">
    <property type="entry name" value="DUF1836 DOMAIN-CONTAINING PROTEIN"/>
    <property type="match status" value="1"/>
</dbReference>
<evidence type="ECO:0008006" key="2">
    <source>
        <dbReference type="Google" id="ProtNLM"/>
    </source>
</evidence>
<dbReference type="EMBL" id="CACRSQ010000003">
    <property type="protein sequence ID" value="VYS88914.1"/>
    <property type="molecule type" value="Genomic_DNA"/>
</dbReference>
<dbReference type="InterPro" id="IPR014975">
    <property type="entry name" value="DUF1836"/>
</dbReference>
<dbReference type="Pfam" id="PF08876">
    <property type="entry name" value="DUF1836"/>
    <property type="match status" value="1"/>
</dbReference>
<gene>
    <name evidence="1" type="ORF">ACLFYP115_00803</name>
</gene>
<organism evidence="1">
    <name type="scientific">Anaerostipes caccae</name>
    <dbReference type="NCBI Taxonomy" id="105841"/>
    <lineage>
        <taxon>Bacteria</taxon>
        <taxon>Bacillati</taxon>
        <taxon>Bacillota</taxon>
        <taxon>Clostridia</taxon>
        <taxon>Lachnospirales</taxon>
        <taxon>Lachnospiraceae</taxon>
        <taxon>Anaerostipes</taxon>
    </lineage>
</organism>
<sequence>MDDLKEKLSKWLELDYILPEDIPNIDLYMDQITTFMDTELKNSTRFQGDKIFTKTMINNYSKNDLLPPSSKKKYSRNHMILLIYIYYLKNFMSISDIKSLLAPLKNHFYDDDRELSFFDIYEEIYQLEHRQKPVIAESVADDLKKARESFAFVEDEKDRDLLQHFSFITLLCYDIYAKKQLIEKMIDNFYTDSPEKEKKEKKMKK</sequence>
<accession>A0A6N2S7L4</accession>
<dbReference type="RefSeq" id="WP_006568954.1">
    <property type="nucleotide sequence ID" value="NZ_BAABRZ010000001.1"/>
</dbReference>
<dbReference type="GeneID" id="69468121"/>
<reference evidence="1" key="1">
    <citation type="submission" date="2019-11" db="EMBL/GenBank/DDBJ databases">
        <authorList>
            <person name="Feng L."/>
        </authorList>
    </citation>
    <scope>NUCLEOTIDE SEQUENCE</scope>
    <source>
        <strain evidence="1">AcaccaeLFYP115</strain>
    </source>
</reference>
<dbReference type="AlphaFoldDB" id="A0A6N2S7L4"/>